<evidence type="ECO:0000259" key="3">
    <source>
        <dbReference type="PROSITE" id="PS51710"/>
    </source>
</evidence>
<organism evidence="5 6">
    <name type="scientific">Perkinsus olseni</name>
    <name type="common">Perkinsus atlanticus</name>
    <dbReference type="NCBI Taxonomy" id="32597"/>
    <lineage>
        <taxon>Eukaryota</taxon>
        <taxon>Sar</taxon>
        <taxon>Alveolata</taxon>
        <taxon>Perkinsozoa</taxon>
        <taxon>Perkinsea</taxon>
        <taxon>Perkinsida</taxon>
        <taxon>Perkinsidae</taxon>
        <taxon>Perkinsus</taxon>
    </lineage>
</organism>
<dbReference type="GO" id="GO:0042254">
    <property type="term" value="P:ribosome biogenesis"/>
    <property type="evidence" value="ECO:0007669"/>
    <property type="project" value="UniProtKB-UniRule"/>
</dbReference>
<dbReference type="Gene3D" id="2.70.210.12">
    <property type="entry name" value="GTP1/OBG domain"/>
    <property type="match status" value="1"/>
</dbReference>
<dbReference type="InterPro" id="IPR027417">
    <property type="entry name" value="P-loop_NTPase"/>
</dbReference>
<evidence type="ECO:0000313" key="5">
    <source>
        <dbReference type="EMBL" id="KAF4695494.1"/>
    </source>
</evidence>
<dbReference type="EMBL" id="JABANP010000020">
    <property type="protein sequence ID" value="KAF4695494.1"/>
    <property type="molecule type" value="Genomic_DNA"/>
</dbReference>
<dbReference type="GO" id="GO:0003924">
    <property type="term" value="F:GTPase activity"/>
    <property type="evidence" value="ECO:0007669"/>
    <property type="project" value="InterPro"/>
</dbReference>
<dbReference type="Gene3D" id="3.40.50.300">
    <property type="entry name" value="P-loop containing nucleotide triphosphate hydrolases"/>
    <property type="match status" value="1"/>
</dbReference>
<dbReference type="Pfam" id="PF01018">
    <property type="entry name" value="GTP1_OBG"/>
    <property type="match status" value="1"/>
</dbReference>
<proteinExistence type="predicted"/>
<dbReference type="SUPFAM" id="SSF82051">
    <property type="entry name" value="Obg GTP-binding protein N-terminal domain"/>
    <property type="match status" value="1"/>
</dbReference>
<dbReference type="GO" id="GO:0005739">
    <property type="term" value="C:mitochondrion"/>
    <property type="evidence" value="ECO:0007669"/>
    <property type="project" value="TreeGrafter"/>
</dbReference>
<dbReference type="PANTHER" id="PTHR11702:SF31">
    <property type="entry name" value="MITOCHONDRIAL RIBOSOME-ASSOCIATED GTPASE 2"/>
    <property type="match status" value="1"/>
</dbReference>
<evidence type="ECO:0000313" key="6">
    <source>
        <dbReference type="Proteomes" id="UP000541610"/>
    </source>
</evidence>
<dbReference type="PANTHER" id="PTHR11702">
    <property type="entry name" value="DEVELOPMENTALLY REGULATED GTP-BINDING PROTEIN-RELATED"/>
    <property type="match status" value="1"/>
</dbReference>
<comment type="caution">
    <text evidence="5">The sequence shown here is derived from an EMBL/GenBank/DDBJ whole genome shotgun (WGS) entry which is preliminary data.</text>
</comment>
<dbReference type="OrthoDB" id="347018at2759"/>
<sequence length="802" mass="85627">MFIRVKSSQPVLTHRAFSGAALSAGLVDRRRVEVRSGQGGAGHVAYIKHVSPKLFGPGVPAGGNGGRGGDVVFKADPNVVSLTNVPRVARAMDGGKGRNRKISGKNASPLVVKVPLGVVVSTEPQDDQEKPVILADLNKADQTYIAAFGGAGGHGNVALDHPHDFTVGDPGEVKHLILELKSIADVGLVGFPNAGEDVGRGFGGDRVLSGYVIADLPGLVEGAHDNVGLGHQFLRHIQRTTALLYVVDGSQGPDAALNTLRALQLEVKLYSLEMSHRPFIVLVNKCDGAGIESALAAANAIDKDLTKEGFKDAVVATSALMGFSLEMVARKIRRLMEEALKRLELPDFENSIEHAADADSPVIRFRGYFGAVNVEEEATGAPHPCCSAFSLTNSHHKVQRSDGERACQAIGRQLMQAAGGPEEGTTKASVEEALHFTISFFESTNPNACMLSCHVRRSLLFLINILSLYPYGNGVTMPSVDLMVKAVVTVAVHVDRYTCSLLDIFLAETADIIYVLKGLHLLLREGDDNAAASQSRHVYPSFVSAAYDFIMPQQASPSSSPGPVSIQWSFDSEKASAAAIAGVLSTVARLLRARRDYLGLDAVATGEVLTKLLSCVLALVPELGDDSEDELLSICWECIGSPTVVTLKPLPGHPGPSRVWWLSSTRGVVWNMATQTGWWKDVGSMKSITELFRKVGVLEVDLTECLLRHLEDIPHNSEVQHALSQLISAGGVHCEAGPSTLLQTVRVHCARWRYAVTLVVRGPHSERNHADGKGANSCCPTGGGAYLEMHSGKPPPQGLSEA</sequence>
<dbReference type="Pfam" id="PF01926">
    <property type="entry name" value="MMR_HSR1"/>
    <property type="match status" value="1"/>
</dbReference>
<evidence type="ECO:0000256" key="1">
    <source>
        <dbReference type="ARBA" id="ARBA00022741"/>
    </source>
</evidence>
<name>A0A7J6PH09_PEROL</name>
<evidence type="ECO:0000259" key="4">
    <source>
        <dbReference type="PROSITE" id="PS51883"/>
    </source>
</evidence>
<dbReference type="Proteomes" id="UP000541610">
    <property type="component" value="Unassembled WGS sequence"/>
</dbReference>
<dbReference type="InterPro" id="IPR036726">
    <property type="entry name" value="GTP1_OBG_dom_sf"/>
</dbReference>
<feature type="domain" description="OBG-type G" evidence="3">
    <location>
        <begin position="212"/>
        <end position="337"/>
    </location>
</feature>
<dbReference type="GO" id="GO:0005525">
    <property type="term" value="F:GTP binding"/>
    <property type="evidence" value="ECO:0007669"/>
    <property type="project" value="UniProtKB-KW"/>
</dbReference>
<dbReference type="PROSITE" id="PS51710">
    <property type="entry name" value="G_OBG"/>
    <property type="match status" value="1"/>
</dbReference>
<dbReference type="AlphaFoldDB" id="A0A7J6PH09"/>
<gene>
    <name evidence="5" type="primary">GTPBP10_1</name>
    <name evidence="5" type="ORF">FOZ60_004566</name>
</gene>
<dbReference type="InterPro" id="IPR006169">
    <property type="entry name" value="GTP1_OBG_dom"/>
</dbReference>
<feature type="domain" description="Obg" evidence="4">
    <location>
        <begin position="24"/>
        <end position="183"/>
    </location>
</feature>
<dbReference type="InterPro" id="IPR031167">
    <property type="entry name" value="G_OBG"/>
</dbReference>
<dbReference type="InterPro" id="IPR045086">
    <property type="entry name" value="OBG_GTPase"/>
</dbReference>
<protein>
    <submittedName>
        <fullName evidence="5">GTP-binding protein 10</fullName>
    </submittedName>
</protein>
<dbReference type="InterPro" id="IPR006073">
    <property type="entry name" value="GTP-bd"/>
</dbReference>
<keyword evidence="2" id="KW-0342">GTP-binding</keyword>
<evidence type="ECO:0000256" key="2">
    <source>
        <dbReference type="ARBA" id="ARBA00023134"/>
    </source>
</evidence>
<keyword evidence="1" id="KW-0547">Nucleotide-binding</keyword>
<dbReference type="SUPFAM" id="SSF52540">
    <property type="entry name" value="P-loop containing nucleoside triphosphate hydrolases"/>
    <property type="match status" value="1"/>
</dbReference>
<dbReference type="PROSITE" id="PS51883">
    <property type="entry name" value="OBG"/>
    <property type="match status" value="1"/>
</dbReference>
<reference evidence="5 6" key="1">
    <citation type="submission" date="2020-04" db="EMBL/GenBank/DDBJ databases">
        <title>Perkinsus olseni comparative genomics.</title>
        <authorList>
            <person name="Bogema D.R."/>
        </authorList>
    </citation>
    <scope>NUCLEOTIDE SEQUENCE [LARGE SCALE GENOMIC DNA]</scope>
    <source>
        <strain evidence="5">00978-12</strain>
    </source>
</reference>
<accession>A0A7J6PH09</accession>